<dbReference type="RefSeq" id="WP_105743142.1">
    <property type="nucleotide sequence ID" value="NZ_PVBR01000013.1"/>
</dbReference>
<keyword evidence="2" id="KW-1185">Reference proteome</keyword>
<proteinExistence type="predicted"/>
<dbReference type="AlphaFoldDB" id="A0A2S9INS8"/>
<evidence type="ECO:0000313" key="2">
    <source>
        <dbReference type="Proteomes" id="UP000239434"/>
    </source>
</evidence>
<accession>A0A2S9INS8</accession>
<dbReference type="Proteomes" id="UP000239434">
    <property type="component" value="Unassembled WGS sequence"/>
</dbReference>
<dbReference type="Pfam" id="PF11367">
    <property type="entry name" value="Tail_completion_gp17"/>
    <property type="match status" value="1"/>
</dbReference>
<gene>
    <name evidence="1" type="ORF">C5748_17075</name>
</gene>
<dbReference type="Gene3D" id="3.30.2000.30">
    <property type="match status" value="1"/>
</dbReference>
<name>A0A2S9INS8_9HYPH</name>
<protein>
    <submittedName>
        <fullName evidence="1">DUF3168 domain-containing protein</fullName>
    </submittedName>
</protein>
<dbReference type="InterPro" id="IPR021508">
    <property type="entry name" value="Gp17-like"/>
</dbReference>
<sequence>MSPSLELQEAIYARLLSDATVSVLIADRVYDRVPENAEFPYVAFGNFDIIRDDAQCISGYEIHVDLDVWSRAVGKPEAHNVTYAITKSLHNWPGALPSFVMTGFQHLDTPTFFDPDGLTTHSVVRFVAFINE</sequence>
<reference evidence="1 2" key="1">
    <citation type="submission" date="2018-02" db="EMBL/GenBank/DDBJ databases">
        <title>The draft genome of Phyllobacterium sp. 1N-3.</title>
        <authorList>
            <person name="Liu L."/>
            <person name="Li L."/>
            <person name="Zhang X."/>
            <person name="Wang T."/>
            <person name="Liang L."/>
        </authorList>
    </citation>
    <scope>NUCLEOTIDE SEQUENCE [LARGE SCALE GENOMIC DNA]</scope>
    <source>
        <strain evidence="1 2">1N-3</strain>
    </source>
</reference>
<evidence type="ECO:0000313" key="1">
    <source>
        <dbReference type="EMBL" id="PRD42178.1"/>
    </source>
</evidence>
<organism evidence="1 2">
    <name type="scientific">Phyllobacterium phragmitis</name>
    <dbReference type="NCBI Taxonomy" id="2670329"/>
    <lineage>
        <taxon>Bacteria</taxon>
        <taxon>Pseudomonadati</taxon>
        <taxon>Pseudomonadota</taxon>
        <taxon>Alphaproteobacteria</taxon>
        <taxon>Hyphomicrobiales</taxon>
        <taxon>Phyllobacteriaceae</taxon>
        <taxon>Phyllobacterium</taxon>
    </lineage>
</organism>
<dbReference type="InterPro" id="IPR053745">
    <property type="entry name" value="Viral_Tail_Comp_sf"/>
</dbReference>
<comment type="caution">
    <text evidence="1">The sequence shown here is derived from an EMBL/GenBank/DDBJ whole genome shotgun (WGS) entry which is preliminary data.</text>
</comment>
<dbReference type="EMBL" id="PVBR01000013">
    <property type="protein sequence ID" value="PRD42178.1"/>
    <property type="molecule type" value="Genomic_DNA"/>
</dbReference>